<gene>
    <name evidence="1" type="ORF">CA2015_2618</name>
</gene>
<keyword evidence="2" id="KW-1185">Reference proteome</keyword>
<dbReference type="KEGG" id="camu:CA2015_2618"/>
<dbReference type="OrthoDB" id="597471at2"/>
<dbReference type="Proteomes" id="UP000036520">
    <property type="component" value="Chromosome"/>
</dbReference>
<dbReference type="Gene3D" id="1.25.40.10">
    <property type="entry name" value="Tetratricopeptide repeat domain"/>
    <property type="match status" value="1"/>
</dbReference>
<dbReference type="InterPro" id="IPR019734">
    <property type="entry name" value="TPR_rpt"/>
</dbReference>
<dbReference type="AlphaFoldDB" id="A0A0H4PCS3"/>
<evidence type="ECO:0000313" key="2">
    <source>
        <dbReference type="Proteomes" id="UP000036520"/>
    </source>
</evidence>
<proteinExistence type="predicted"/>
<organism evidence="1 2">
    <name type="scientific">Cyclobacterium amurskyense</name>
    <dbReference type="NCBI Taxonomy" id="320787"/>
    <lineage>
        <taxon>Bacteria</taxon>
        <taxon>Pseudomonadati</taxon>
        <taxon>Bacteroidota</taxon>
        <taxon>Cytophagia</taxon>
        <taxon>Cytophagales</taxon>
        <taxon>Cyclobacteriaceae</taxon>
        <taxon>Cyclobacterium</taxon>
    </lineage>
</organism>
<dbReference type="Pfam" id="PF13181">
    <property type="entry name" value="TPR_8"/>
    <property type="match status" value="1"/>
</dbReference>
<dbReference type="InterPro" id="IPR011990">
    <property type="entry name" value="TPR-like_helical_dom_sf"/>
</dbReference>
<dbReference type="STRING" id="320787.CA2015_2618"/>
<dbReference type="EMBL" id="CP012040">
    <property type="protein sequence ID" value="AKP52029.1"/>
    <property type="molecule type" value="Genomic_DNA"/>
</dbReference>
<evidence type="ECO:0000313" key="1">
    <source>
        <dbReference type="EMBL" id="AKP52029.1"/>
    </source>
</evidence>
<reference evidence="1 2" key="1">
    <citation type="submission" date="2015-07" db="EMBL/GenBank/DDBJ databases">
        <authorList>
            <person name="Kim K.M."/>
        </authorList>
    </citation>
    <scope>NUCLEOTIDE SEQUENCE [LARGE SCALE GENOMIC DNA]</scope>
    <source>
        <strain evidence="1 2">KCTC 12363</strain>
    </source>
</reference>
<dbReference type="SUPFAM" id="SSF48452">
    <property type="entry name" value="TPR-like"/>
    <property type="match status" value="1"/>
</dbReference>
<protein>
    <submittedName>
        <fullName evidence="1">Tetratricopeptide repeat domain protein</fullName>
    </submittedName>
</protein>
<dbReference type="RefSeq" id="WP_048642306.1">
    <property type="nucleotide sequence ID" value="NZ_CAXBGM010000058.1"/>
</dbReference>
<dbReference type="SMART" id="SM00028">
    <property type="entry name" value="TPR"/>
    <property type="match status" value="3"/>
</dbReference>
<name>A0A0H4PCS3_9BACT</name>
<accession>A0A0H4PCS3</accession>
<sequence length="217" mass="25171">MVSRYLLWILLLLPSDWKNIAITNEAIATAERSFKEADYENSVRQHLALVDEHGLTQPEIKFNLALSYQSNGQEEDAKKTYESLLSSEKAQISSYASNQQGVMLGNEKKYKEALAFFKTSLLKDPTNEKARYNYELLSRWLDGNEENQENEENQDQEDKPEPSNYAKRMKAQADDLVDRFQFDEALNTMNRALEIDETVASYQQFIDHLKDINEINK</sequence>